<keyword evidence="2" id="KW-1185">Reference proteome</keyword>
<dbReference type="SUPFAM" id="SSF53756">
    <property type="entry name" value="UDP-Glycosyltransferase/glycogen phosphorylase"/>
    <property type="match status" value="1"/>
</dbReference>
<dbReference type="AlphaFoldDB" id="A0AA40VUB1"/>
<evidence type="ECO:0000313" key="2">
    <source>
        <dbReference type="Proteomes" id="UP001165986"/>
    </source>
</evidence>
<dbReference type="EMBL" id="VJXY01000052">
    <property type="protein sequence ID" value="MBD6619995.1"/>
    <property type="molecule type" value="Genomic_DNA"/>
</dbReference>
<dbReference type="CDD" id="cd03801">
    <property type="entry name" value="GT4_PimA-like"/>
    <property type="match status" value="1"/>
</dbReference>
<sequence length="382" mass="42742">MGKRLLIVSTLDSTQPFGAFTRPFYLGQYLLKYFEVYHLGLNCSAVDYAPSVSVGSRSLSSYIRAVQNCIEDFCPDIIYAQETLPGLAALISLTFKKQKNCSLVLDFHTFSAFEYWSRLFSVANPFKEFLQLIKTYIAQGVLIFSGNPIIAAGESTPQLIKQWYGKKSHKIYCIGNGVTEDIINIKNTPEIDPYHALRPAKIVVVVAPKTFQFPSNDMSVSMTIEAAKYLENHQEKVHFVVIGRDAKEIEEILPSNITFVGFLPNRNDFITHLKYADIGLLPFPKHAVAGGARNKALDYFASKKLVISTPEGLRGLEEFHHQKHLLISGDSAQEVANTVLEATLNLNKYEPLVETAHSLIQDKYSWSAKAQMVAEVLLQAVK</sequence>
<comment type="caution">
    <text evidence="1">The sequence shown here is derived from an EMBL/GenBank/DDBJ whole genome shotgun (WGS) entry which is preliminary data.</text>
</comment>
<dbReference type="RefSeq" id="WP_191761195.1">
    <property type="nucleotide sequence ID" value="NZ_VJXY01000052.1"/>
</dbReference>
<dbReference type="Proteomes" id="UP001165986">
    <property type="component" value="Unassembled WGS sequence"/>
</dbReference>
<reference evidence="1" key="1">
    <citation type="submission" date="2019-07" db="EMBL/GenBank/DDBJ databases">
        <title>Toxilogical consequences of a new and cryptic species of cyanobacteria (Komarekiella delphini-convector) recovered from the epidermis of a bottlenose dolphin and 1500 ft. in the air.</title>
        <authorList>
            <person name="Brown A.O."/>
            <person name="Dvorak P."/>
            <person name="Villanueva C.D."/>
            <person name="Foss A.J."/>
            <person name="Garvey A.D."/>
            <person name="Gibson Q.A."/>
            <person name="Johansen J.R."/>
            <person name="Casamatta D.A."/>
        </authorList>
    </citation>
    <scope>NUCLEOTIDE SEQUENCE</scope>
    <source>
        <strain evidence="1">SJRDD-AB1</strain>
    </source>
</reference>
<proteinExistence type="predicted"/>
<dbReference type="Pfam" id="PF13692">
    <property type="entry name" value="Glyco_trans_1_4"/>
    <property type="match status" value="1"/>
</dbReference>
<gene>
    <name evidence="1" type="ORF">FNW02_30410</name>
</gene>
<dbReference type="Gene3D" id="3.40.50.2000">
    <property type="entry name" value="Glycogen Phosphorylase B"/>
    <property type="match status" value="2"/>
</dbReference>
<evidence type="ECO:0000313" key="1">
    <source>
        <dbReference type="EMBL" id="MBD6619995.1"/>
    </source>
</evidence>
<name>A0AA40VUB1_9NOST</name>
<protein>
    <submittedName>
        <fullName evidence="1">Glycosyltransferase family 4 protein</fullName>
    </submittedName>
</protein>
<organism evidence="1 2">
    <name type="scientific">Komarekiella delphini-convector SJRDD-AB1</name>
    <dbReference type="NCBI Taxonomy" id="2593771"/>
    <lineage>
        <taxon>Bacteria</taxon>
        <taxon>Bacillati</taxon>
        <taxon>Cyanobacteriota</taxon>
        <taxon>Cyanophyceae</taxon>
        <taxon>Nostocales</taxon>
        <taxon>Nostocaceae</taxon>
        <taxon>Komarekiella</taxon>
        <taxon>Komarekiella delphini-convector</taxon>
    </lineage>
</organism>
<accession>A0AA40VUB1</accession>